<dbReference type="AlphaFoldDB" id="A0A0X8HRR7"/>
<dbReference type="GeneID" id="28723471"/>
<dbReference type="GO" id="GO:0005371">
    <property type="term" value="F:tricarboxylate secondary active transmembrane transporter activity"/>
    <property type="evidence" value="ECO:0007669"/>
    <property type="project" value="TreeGrafter"/>
</dbReference>
<dbReference type="InterPro" id="IPR053017">
    <property type="entry name" value="Mito_Cit/Oxoglu_Carrier"/>
</dbReference>
<dbReference type="FunFam" id="1.50.40.10:FF:000053">
    <property type="entry name" value="Mitochondrial DNA replication protein"/>
    <property type="match status" value="1"/>
</dbReference>
<keyword evidence="6" id="KW-0813">Transport</keyword>
<dbReference type="PROSITE" id="PS50920">
    <property type="entry name" value="SOLCAR"/>
    <property type="match status" value="2"/>
</dbReference>
<dbReference type="GO" id="GO:0005739">
    <property type="term" value="C:mitochondrion"/>
    <property type="evidence" value="ECO:0007669"/>
    <property type="project" value="TreeGrafter"/>
</dbReference>
<evidence type="ECO:0000256" key="1">
    <source>
        <dbReference type="ARBA" id="ARBA00004141"/>
    </source>
</evidence>
<dbReference type="GO" id="GO:0016020">
    <property type="term" value="C:membrane"/>
    <property type="evidence" value="ECO:0007669"/>
    <property type="project" value="UniProtKB-SubCell"/>
</dbReference>
<protein>
    <submittedName>
        <fullName evidence="7">HDL512Cp</fullName>
    </submittedName>
</protein>
<keyword evidence="8" id="KW-1185">Reference proteome</keyword>
<gene>
    <name evidence="7" type="ORF">AW171_hschr42117</name>
</gene>
<dbReference type="Gene3D" id="1.50.40.10">
    <property type="entry name" value="Mitochondrial carrier domain"/>
    <property type="match status" value="2"/>
</dbReference>
<comment type="similarity">
    <text evidence="6">Belongs to the mitochondrial carrier (TC 2.A.29) family.</text>
</comment>
<feature type="repeat" description="Solcar" evidence="5">
    <location>
        <begin position="213"/>
        <end position="301"/>
    </location>
</feature>
<dbReference type="GO" id="GO:0015742">
    <property type="term" value="P:alpha-ketoglutarate transport"/>
    <property type="evidence" value="ECO:0007669"/>
    <property type="project" value="TreeGrafter"/>
</dbReference>
<keyword evidence="2 5" id="KW-0812">Transmembrane</keyword>
<organism evidence="7 8">
    <name type="scientific">Eremothecium sinecaudum</name>
    <dbReference type="NCBI Taxonomy" id="45286"/>
    <lineage>
        <taxon>Eukaryota</taxon>
        <taxon>Fungi</taxon>
        <taxon>Dikarya</taxon>
        <taxon>Ascomycota</taxon>
        <taxon>Saccharomycotina</taxon>
        <taxon>Saccharomycetes</taxon>
        <taxon>Saccharomycetales</taxon>
        <taxon>Saccharomycetaceae</taxon>
        <taxon>Eremothecium</taxon>
    </lineage>
</organism>
<dbReference type="InterPro" id="IPR023395">
    <property type="entry name" value="MCP_dom_sf"/>
</dbReference>
<dbReference type="OrthoDB" id="10253709at2759"/>
<dbReference type="RefSeq" id="XP_017987228.1">
    <property type="nucleotide sequence ID" value="XM_018132194.1"/>
</dbReference>
<evidence type="ECO:0000256" key="2">
    <source>
        <dbReference type="ARBA" id="ARBA00022692"/>
    </source>
</evidence>
<dbReference type="STRING" id="45286.A0A0X8HRR7"/>
<evidence type="ECO:0000256" key="4">
    <source>
        <dbReference type="ARBA" id="ARBA00023136"/>
    </source>
</evidence>
<proteinExistence type="inferred from homology"/>
<dbReference type="Proteomes" id="UP000243052">
    <property type="component" value="Chromosome iv"/>
</dbReference>
<dbReference type="SUPFAM" id="SSF103506">
    <property type="entry name" value="Mitochondrial carrier"/>
    <property type="match status" value="1"/>
</dbReference>
<dbReference type="EMBL" id="CP014244">
    <property type="protein sequence ID" value="AMD20232.1"/>
    <property type="molecule type" value="Genomic_DNA"/>
</dbReference>
<evidence type="ECO:0000256" key="6">
    <source>
        <dbReference type="RuleBase" id="RU000488"/>
    </source>
</evidence>
<keyword evidence="4 5" id="KW-0472">Membrane</keyword>
<accession>A0A0X8HRR7</accession>
<feature type="repeat" description="Solcar" evidence="5">
    <location>
        <begin position="111"/>
        <end position="200"/>
    </location>
</feature>
<dbReference type="PANTHER" id="PTHR46982:SF1">
    <property type="entry name" value="CITRATE_OXOGLUTARATE CARRIER PROTEIN"/>
    <property type="match status" value="1"/>
</dbReference>
<evidence type="ECO:0000256" key="3">
    <source>
        <dbReference type="ARBA" id="ARBA00022989"/>
    </source>
</evidence>
<evidence type="ECO:0000256" key="5">
    <source>
        <dbReference type="PROSITE-ProRule" id="PRU00282"/>
    </source>
</evidence>
<dbReference type="PANTHER" id="PTHR46982">
    <property type="entry name" value="CITRATE/OXOGLUTARATE CARRIER PROTEIN"/>
    <property type="match status" value="1"/>
</dbReference>
<keyword evidence="3" id="KW-1133">Transmembrane helix</keyword>
<name>A0A0X8HRR7_9SACH</name>
<dbReference type="InterPro" id="IPR018108">
    <property type="entry name" value="MCP_transmembrane"/>
</dbReference>
<evidence type="ECO:0000313" key="8">
    <source>
        <dbReference type="Proteomes" id="UP000243052"/>
    </source>
</evidence>
<dbReference type="Pfam" id="PF00153">
    <property type="entry name" value="Mito_carr"/>
    <property type="match status" value="3"/>
</dbReference>
<comment type="subcellular location">
    <subcellularLocation>
        <location evidence="1">Membrane</location>
        <topology evidence="1">Multi-pass membrane protein</topology>
    </subcellularLocation>
</comment>
<sequence>MSTSTDLVQSKKLEKKPVSFSNILLGAALNMSEVTTLGQPFEVTKTTMAANRDLSFLQSFKHVWSRGGVFGFYQGLIPWAWIEASTKGAVLLFVSAESEYRFQSLGFGSFASGILGGMSGGIAQAYLTMGFCTCMKTVEITRSKAVAEAGAAVPTSWQVFKQIYQKEGIRGINKGVNAVAIRQMTNWGSRFGLSRWVEGLIKKFTGKDEHEKLSALEKITASAIGGGLSAWNQPIEVIRVEMQSKTNDPNRPKNLTVAKTLKYIYETNGIKGLYRGVTPRVGLGVWQTVFMVGFGDMARDLVARLTSETPNGH</sequence>
<dbReference type="GO" id="GO:0006843">
    <property type="term" value="P:mitochondrial citrate transmembrane transport"/>
    <property type="evidence" value="ECO:0007669"/>
    <property type="project" value="TreeGrafter"/>
</dbReference>
<evidence type="ECO:0000313" key="7">
    <source>
        <dbReference type="EMBL" id="AMD20232.1"/>
    </source>
</evidence>
<reference evidence="7 8" key="1">
    <citation type="submission" date="2016-01" db="EMBL/GenBank/DDBJ databases">
        <title>Genome sequence of the yeast Holleya sinecauda.</title>
        <authorList>
            <person name="Dietrich F.S."/>
        </authorList>
    </citation>
    <scope>NUCLEOTIDE SEQUENCE [LARGE SCALE GENOMIC DNA]</scope>
    <source>
        <strain evidence="7 8">ATCC 58844</strain>
    </source>
</reference>
<dbReference type="FunFam" id="1.50.40.10:FF:000085">
    <property type="entry name" value="Tricarboxylate carrier, putative"/>
    <property type="match status" value="1"/>
</dbReference>